<dbReference type="GO" id="GO:0005634">
    <property type="term" value="C:nucleus"/>
    <property type="evidence" value="ECO:0007669"/>
    <property type="project" value="TreeGrafter"/>
</dbReference>
<evidence type="ECO:0000256" key="1">
    <source>
        <dbReference type="ARBA" id="ARBA00000707"/>
    </source>
</evidence>
<feature type="compositionally biased region" description="Polar residues" evidence="11">
    <location>
        <begin position="932"/>
        <end position="943"/>
    </location>
</feature>
<evidence type="ECO:0000256" key="3">
    <source>
        <dbReference type="ARBA" id="ARBA00012759"/>
    </source>
</evidence>
<dbReference type="Pfam" id="PF00443">
    <property type="entry name" value="UCH"/>
    <property type="match status" value="1"/>
</dbReference>
<dbReference type="PROSITE" id="PS00973">
    <property type="entry name" value="USP_2"/>
    <property type="match status" value="1"/>
</dbReference>
<feature type="region of interest" description="Disordered" evidence="11">
    <location>
        <begin position="479"/>
        <end position="500"/>
    </location>
</feature>
<dbReference type="EMBL" id="AJVK01022173">
    <property type="status" value="NOT_ANNOTATED_CDS"/>
    <property type="molecule type" value="Genomic_DNA"/>
</dbReference>
<evidence type="ECO:0000313" key="12">
    <source>
        <dbReference type="EnsemblMetazoa" id="PPAI001247-PA"/>
    </source>
</evidence>
<dbReference type="GO" id="GO:0016579">
    <property type="term" value="P:protein deubiquitination"/>
    <property type="evidence" value="ECO:0007669"/>
    <property type="project" value="InterPro"/>
</dbReference>
<keyword evidence="7" id="KW-0788">Thiol protease</keyword>
<dbReference type="PANTHER" id="PTHR24006:SF702">
    <property type="entry name" value="UBIQUITIN CARBOXYL-TERMINAL HYDROLASE 47"/>
    <property type="match status" value="1"/>
</dbReference>
<proteinExistence type="inferred from homology"/>
<dbReference type="Pfam" id="PF25985">
    <property type="entry name" value="Ubiquitin_USP47_N"/>
    <property type="match status" value="1"/>
</dbReference>
<evidence type="ECO:0000256" key="2">
    <source>
        <dbReference type="ARBA" id="ARBA00009085"/>
    </source>
</evidence>
<dbReference type="InterPro" id="IPR045578">
    <property type="entry name" value="USP47_C"/>
</dbReference>
<accession>A0A1B0D1M4</accession>
<feature type="region of interest" description="Disordered" evidence="11">
    <location>
        <begin position="891"/>
        <end position="945"/>
    </location>
</feature>
<dbReference type="Pfam" id="PF19718">
    <property type="entry name" value="USP47_C"/>
    <property type="match status" value="1"/>
</dbReference>
<dbReference type="CDD" id="cd02659">
    <property type="entry name" value="peptidase_C19C"/>
    <property type="match status" value="1"/>
</dbReference>
<feature type="compositionally biased region" description="Polar residues" evidence="11">
    <location>
        <begin position="485"/>
        <end position="495"/>
    </location>
</feature>
<dbReference type="EMBL" id="AJVK01022171">
    <property type="status" value="NOT_ANNOTATED_CDS"/>
    <property type="molecule type" value="Genomic_DNA"/>
</dbReference>
<dbReference type="Proteomes" id="UP000092462">
    <property type="component" value="Unassembled WGS sequence"/>
</dbReference>
<dbReference type="InterPro" id="IPR050164">
    <property type="entry name" value="Peptidase_C19"/>
</dbReference>
<protein>
    <recommendedName>
        <fullName evidence="8">Ubiquitin carboxyl-terminal hydrolase 47</fullName>
        <ecNumber evidence="3">3.4.19.12</ecNumber>
    </recommendedName>
    <alternativeName>
        <fullName evidence="9">Ubiquitin thioesterase 47</fullName>
    </alternativeName>
    <alternativeName>
        <fullName evidence="10">Ubiquitin-specific-processing protease 47</fullName>
    </alternativeName>
</protein>
<keyword evidence="6" id="KW-0378">Hydrolase</keyword>
<evidence type="ECO:0000256" key="4">
    <source>
        <dbReference type="ARBA" id="ARBA00022670"/>
    </source>
</evidence>
<dbReference type="GO" id="GO:0005829">
    <property type="term" value="C:cytosol"/>
    <property type="evidence" value="ECO:0007669"/>
    <property type="project" value="TreeGrafter"/>
</dbReference>
<evidence type="ECO:0000256" key="11">
    <source>
        <dbReference type="SAM" id="MobiDB-lite"/>
    </source>
</evidence>
<dbReference type="EC" id="3.4.19.12" evidence="3"/>
<comment type="similarity">
    <text evidence="2">Belongs to the peptidase C19 family.</text>
</comment>
<dbReference type="InterPro" id="IPR028889">
    <property type="entry name" value="USP"/>
</dbReference>
<reference evidence="12" key="1">
    <citation type="submission" date="2022-08" db="UniProtKB">
        <authorList>
            <consortium name="EnsemblMetazoa"/>
        </authorList>
    </citation>
    <scope>IDENTIFICATION</scope>
    <source>
        <strain evidence="12">Israel</strain>
    </source>
</reference>
<dbReference type="EnsemblMetazoa" id="PPAI001247-RA">
    <property type="protein sequence ID" value="PPAI001247-PA"/>
    <property type="gene ID" value="PPAI001247"/>
</dbReference>
<evidence type="ECO:0000256" key="8">
    <source>
        <dbReference type="ARBA" id="ARBA00026136"/>
    </source>
</evidence>
<comment type="catalytic activity">
    <reaction evidence="1">
        <text>Thiol-dependent hydrolysis of ester, thioester, amide, peptide and isopeptide bonds formed by the C-terminal Gly of ubiquitin (a 76-residue protein attached to proteins as an intracellular targeting signal).</text>
        <dbReference type="EC" id="3.4.19.12"/>
    </reaction>
</comment>
<keyword evidence="13" id="KW-1185">Reference proteome</keyword>
<evidence type="ECO:0000313" key="13">
    <source>
        <dbReference type="Proteomes" id="UP000092462"/>
    </source>
</evidence>
<dbReference type="SUPFAM" id="SSF54001">
    <property type="entry name" value="Cysteine proteinases"/>
    <property type="match status" value="1"/>
</dbReference>
<evidence type="ECO:0000256" key="5">
    <source>
        <dbReference type="ARBA" id="ARBA00022786"/>
    </source>
</evidence>
<dbReference type="GO" id="GO:0004843">
    <property type="term" value="F:cysteine-type deubiquitinase activity"/>
    <property type="evidence" value="ECO:0007669"/>
    <property type="project" value="UniProtKB-EC"/>
</dbReference>
<dbReference type="PROSITE" id="PS50235">
    <property type="entry name" value="USP_3"/>
    <property type="match status" value="1"/>
</dbReference>
<dbReference type="PANTHER" id="PTHR24006">
    <property type="entry name" value="UBIQUITIN CARBOXYL-TERMINAL HYDROLASE"/>
    <property type="match status" value="1"/>
</dbReference>
<dbReference type="PROSITE" id="PS00972">
    <property type="entry name" value="USP_1"/>
    <property type="match status" value="1"/>
</dbReference>
<evidence type="ECO:0000256" key="6">
    <source>
        <dbReference type="ARBA" id="ARBA00022801"/>
    </source>
</evidence>
<dbReference type="InterPro" id="IPR018200">
    <property type="entry name" value="USP_CS"/>
</dbReference>
<dbReference type="EMBL" id="AJVK01022174">
    <property type="status" value="NOT_ANNOTATED_CDS"/>
    <property type="molecule type" value="Genomic_DNA"/>
</dbReference>
<dbReference type="EMBL" id="AJVK01022172">
    <property type="status" value="NOT_ANNOTATED_CDS"/>
    <property type="molecule type" value="Genomic_DNA"/>
</dbReference>
<dbReference type="InterPro" id="IPR001394">
    <property type="entry name" value="Peptidase_C19_UCH"/>
</dbReference>
<name>A0A1B0D1M4_PHLPP</name>
<organism evidence="12 13">
    <name type="scientific">Phlebotomus papatasi</name>
    <name type="common">Sandfly</name>
    <dbReference type="NCBI Taxonomy" id="29031"/>
    <lineage>
        <taxon>Eukaryota</taxon>
        <taxon>Metazoa</taxon>
        <taxon>Ecdysozoa</taxon>
        <taxon>Arthropoda</taxon>
        <taxon>Hexapoda</taxon>
        <taxon>Insecta</taxon>
        <taxon>Pterygota</taxon>
        <taxon>Neoptera</taxon>
        <taxon>Endopterygota</taxon>
        <taxon>Diptera</taxon>
        <taxon>Nematocera</taxon>
        <taxon>Psychodoidea</taxon>
        <taxon>Psychodidae</taxon>
        <taxon>Phlebotomus</taxon>
        <taxon>Phlebotomus</taxon>
    </lineage>
</organism>
<keyword evidence="4" id="KW-0645">Protease</keyword>
<dbReference type="VEuPathDB" id="VectorBase:PPAI001247"/>
<dbReference type="Gene3D" id="3.90.70.10">
    <property type="entry name" value="Cysteine proteinases"/>
    <property type="match status" value="1"/>
</dbReference>
<dbReference type="VEuPathDB" id="VectorBase:PPAPM1_005781"/>
<dbReference type="GO" id="GO:0006508">
    <property type="term" value="P:proteolysis"/>
    <property type="evidence" value="ECO:0007669"/>
    <property type="project" value="UniProtKB-KW"/>
</dbReference>
<keyword evidence="5" id="KW-0833">Ubl conjugation pathway</keyword>
<evidence type="ECO:0000256" key="7">
    <source>
        <dbReference type="ARBA" id="ARBA00022807"/>
    </source>
</evidence>
<evidence type="ECO:0000256" key="10">
    <source>
        <dbReference type="ARBA" id="ARBA00032453"/>
    </source>
</evidence>
<sequence length="1297" mass="146708">MNFVEMVSAEDDTSTKCIVKTLPSQNKYTFLVRPNYLVKDFLADVARNSEVSDFNLFLQTTSNVMEYIVLNEHTDKTLLEVGINFDCGSQNNLLLKPVTESKKSSEVTEEINYTKAEPLDTDTSEKSSNNLRLDLYFELQSVNHTPMADSISDDDLALGASASPTEIVAADTTDQTAAILDAAYSSAGTSRRRAYDEVKFEPYEEKRKGSAFVGLVNQAMTCYLNSLLQALFMTPEFRNALYKWEFDGVGESKSIPYQLQKLFLKLQTSEKPSIETTDLTRSFGWDSTEAWQQHDIQELCRVMFDALEQKFKNTQQADLINRLYQGKMIDYVKCLECGTEKSREDTFLDIPLPVKPFGSTVAYGSIEEALRAFVQPETLEENNQYSCETCNKKCNAHKGLKFSKFPYILTLHLKRFDFDYQTLRRIKLNDKVTFPQTLNLNNLVNTSNPGFGAVTTNEAEVAAKVSDDCSTVTTDSGSALEEENCSGTTTITNNDAGDIQEDDEGIDMSTSTDHKTTTSHTTGPFIYELFAIMIHSGSASGGHYYAYIKDFESSEWYCFNDQTVTSITQEDIAKSFGGGRALYSGAYSSSINAYMLMYRQIDPQRNTSVMSKDDFPQHIKDLAERLDKQQMDPDRLNTDYNLKIKVFFYHPVLLRMEHTTIDVLTNSTLDIVMSRAYNYLSVNHHYPRENCRIVAYDRDTDAPVRSFEGHELDPIGDLWQPYSTYDLLIETRHPEESFEPYEFDGISAKVFLVDLATSDVNGPFHVRAKGGRSTVGDFKVSIKTKLKLPETSSIHMAYVCVDNVCLLKNDQDILGQYVVSSSKVFVTTGVCNAESEAIFKRLADKFSHLMTLFVVLPERDQETLDKMSIPAYKPKTPSRAATPVQEMTLPVVENGEIPGGSSPLPEPESNSEDSSLSDGDRTLVEEAPPSCANVSPQSSNTENGIPEYTFKAFSCEKRSTGNRLEKPIDVMKILVDRRMQIGELKSHLETHVGVSKKFFKVIRKLAMHTDYECTNMSETLLAFKEGEGVIVELGRVLKSTEHLCKVYFLKLSELSDDMEKLPFLCDWILEDGNTVGEIKAKLIKYLSTVDQKYSHLVAERCRLRKKSWRSMGKLYMDDKIFTEDIPLTTNTELVLQEIDDSTPATVDPDDILLLLRRWNPSTLTLDPFQEIAFGQNSGDLRKVISDLSKIPFEDVEYDKVSGAFPRNSIHLMNMNSVLDWTKAPIEFEMWSTTDGHIFYYRDANEKLKEVTAEERKQLAAKSYMKSDQFTSSGSTYSPRREKALKIYLDHSPKKLSD</sequence>
<evidence type="ECO:0000256" key="9">
    <source>
        <dbReference type="ARBA" id="ARBA00029910"/>
    </source>
</evidence>
<dbReference type="InterPro" id="IPR038765">
    <property type="entry name" value="Papain-like_cys_pep_sf"/>
</dbReference>